<feature type="region of interest" description="Disordered" evidence="9">
    <location>
        <begin position="270"/>
        <end position="463"/>
    </location>
</feature>
<name>A0A6A6VUM0_9PEZI</name>
<feature type="compositionally biased region" description="Basic and acidic residues" evidence="9">
    <location>
        <begin position="217"/>
        <end position="230"/>
    </location>
</feature>
<dbReference type="RefSeq" id="XP_033596040.1">
    <property type="nucleotide sequence ID" value="XM_033748538.1"/>
</dbReference>
<dbReference type="GO" id="GO:0003688">
    <property type="term" value="F:DNA replication origin binding"/>
    <property type="evidence" value="ECO:0007669"/>
    <property type="project" value="TreeGrafter"/>
</dbReference>
<evidence type="ECO:0000256" key="8">
    <source>
        <dbReference type="RuleBase" id="RU367067"/>
    </source>
</evidence>
<evidence type="ECO:0000256" key="2">
    <source>
        <dbReference type="ARBA" id="ARBA00007276"/>
    </source>
</evidence>
<dbReference type="GO" id="GO:1902977">
    <property type="term" value="P:mitotic DNA replication preinitiation complex assembly"/>
    <property type="evidence" value="ECO:0007669"/>
    <property type="project" value="TreeGrafter"/>
</dbReference>
<feature type="compositionally biased region" description="Basic residues" evidence="9">
    <location>
        <begin position="353"/>
        <end position="367"/>
    </location>
</feature>
<dbReference type="PANTHER" id="PTHR28124:SF1">
    <property type="entry name" value="DNA REPLICATION REGULATOR SLD2"/>
    <property type="match status" value="1"/>
</dbReference>
<dbReference type="GO" id="GO:0031261">
    <property type="term" value="C:DNA replication preinitiation complex"/>
    <property type="evidence" value="ECO:0007669"/>
    <property type="project" value="TreeGrafter"/>
</dbReference>
<dbReference type="FunFam" id="1.10.10.1460:FF:000001">
    <property type="entry name" value="DNA replication regulator Sld2"/>
    <property type="match status" value="1"/>
</dbReference>
<keyword evidence="5 8" id="KW-0539">Nucleus</keyword>
<sequence>MSVGHPDTKTRSNQLRQELKDWEKHFAAANAGRKASRDDIKGCPDIAAKYKEYNKLRDILSGKPVLPQSPVAPNKRKSVDNSVVTPSKRRAIPATPSRDRRFNVGTPSKVTKLNLTGTPSMKLATPSISRVIIGPTPQRNGVAIGLFDMLTSASPPKAERTVFEELQVNVPQTPSRKQHTFQDEPCSIGRYKGSRTPMSDGKKFFFDKYIATPMKRKREEDIEETSEHHSTPTFLRRNTSFNAIPEEEEDTSPRNAPWKKTGLVRSLSSMIRGLKERKEEDRRQEHQREEDRLDQELELLREMEAEEAGVEYRPLKKPKVLVQDSQATEMPLGPDQPTDSEEDDNLERQPLRIWKKKGQKRQTRRVNMRPNRLKPSAAPEIDQESSDDEAAVPDTQPGGGLPDPPIDHVTPEDGTKVTEVKENAGKKVLRKVTEHVHANYRRLKIKSKNTKGKGKGSFGRGRR</sequence>
<feature type="compositionally biased region" description="Basic and acidic residues" evidence="9">
    <location>
        <begin position="273"/>
        <end position="303"/>
    </location>
</feature>
<evidence type="ECO:0000256" key="9">
    <source>
        <dbReference type="SAM" id="MobiDB-lite"/>
    </source>
</evidence>
<dbReference type="EMBL" id="ML996583">
    <property type="protein sequence ID" value="KAF2753589.1"/>
    <property type="molecule type" value="Genomic_DNA"/>
</dbReference>
<dbReference type="GO" id="GO:0000727">
    <property type="term" value="P:double-strand break repair via break-induced replication"/>
    <property type="evidence" value="ECO:0007669"/>
    <property type="project" value="TreeGrafter"/>
</dbReference>
<keyword evidence="11" id="KW-1185">Reference proteome</keyword>
<evidence type="ECO:0000256" key="7">
    <source>
        <dbReference type="ARBA" id="ARBA00025253"/>
    </source>
</evidence>
<comment type="similarity">
    <text evidence="2 8">Belongs to the SLD2 family.</text>
</comment>
<accession>A0A6A6VUM0</accession>
<reference evidence="10" key="1">
    <citation type="journal article" date="2020" name="Stud. Mycol.">
        <title>101 Dothideomycetes genomes: a test case for predicting lifestyles and emergence of pathogens.</title>
        <authorList>
            <person name="Haridas S."/>
            <person name="Albert R."/>
            <person name="Binder M."/>
            <person name="Bloem J."/>
            <person name="Labutti K."/>
            <person name="Salamov A."/>
            <person name="Andreopoulos B."/>
            <person name="Baker S."/>
            <person name="Barry K."/>
            <person name="Bills G."/>
            <person name="Bluhm B."/>
            <person name="Cannon C."/>
            <person name="Castanera R."/>
            <person name="Culley D."/>
            <person name="Daum C."/>
            <person name="Ezra D."/>
            <person name="Gonzalez J."/>
            <person name="Henrissat B."/>
            <person name="Kuo A."/>
            <person name="Liang C."/>
            <person name="Lipzen A."/>
            <person name="Lutzoni F."/>
            <person name="Magnuson J."/>
            <person name="Mondo S."/>
            <person name="Nolan M."/>
            <person name="Ohm R."/>
            <person name="Pangilinan J."/>
            <person name="Park H.-J."/>
            <person name="Ramirez L."/>
            <person name="Alfaro M."/>
            <person name="Sun H."/>
            <person name="Tritt A."/>
            <person name="Yoshinaga Y."/>
            <person name="Zwiers L.-H."/>
            <person name="Turgeon B."/>
            <person name="Goodwin S."/>
            <person name="Spatafora J."/>
            <person name="Crous P."/>
            <person name="Grigoriev I."/>
        </authorList>
    </citation>
    <scope>NUCLEOTIDE SEQUENCE</scope>
    <source>
        <strain evidence="10">CBS 121739</strain>
    </source>
</reference>
<keyword evidence="6 8" id="KW-0131">Cell cycle</keyword>
<evidence type="ECO:0000313" key="11">
    <source>
        <dbReference type="Proteomes" id="UP000799437"/>
    </source>
</evidence>
<dbReference type="Pfam" id="PF11719">
    <property type="entry name" value="Drc1-Sld2"/>
    <property type="match status" value="1"/>
</dbReference>
<feature type="region of interest" description="Disordered" evidence="9">
    <location>
        <begin position="216"/>
        <end position="239"/>
    </location>
</feature>
<protein>
    <recommendedName>
        <fullName evidence="3 8">DNA replication regulator SLD2</fullName>
    </recommendedName>
</protein>
<proteinExistence type="inferred from homology"/>
<evidence type="ECO:0000256" key="6">
    <source>
        <dbReference type="ARBA" id="ARBA00023306"/>
    </source>
</evidence>
<organism evidence="10 11">
    <name type="scientific">Pseudovirgaria hyperparasitica</name>
    <dbReference type="NCBI Taxonomy" id="470096"/>
    <lineage>
        <taxon>Eukaryota</taxon>
        <taxon>Fungi</taxon>
        <taxon>Dikarya</taxon>
        <taxon>Ascomycota</taxon>
        <taxon>Pezizomycotina</taxon>
        <taxon>Dothideomycetes</taxon>
        <taxon>Dothideomycetes incertae sedis</taxon>
        <taxon>Acrospermales</taxon>
        <taxon>Acrospermaceae</taxon>
        <taxon>Pseudovirgaria</taxon>
    </lineage>
</organism>
<feature type="region of interest" description="Disordered" evidence="9">
    <location>
        <begin position="173"/>
        <end position="194"/>
    </location>
</feature>
<evidence type="ECO:0000256" key="5">
    <source>
        <dbReference type="ARBA" id="ARBA00023242"/>
    </source>
</evidence>
<dbReference type="OrthoDB" id="8775810at2759"/>
<evidence type="ECO:0000313" key="10">
    <source>
        <dbReference type="EMBL" id="KAF2753589.1"/>
    </source>
</evidence>
<evidence type="ECO:0000256" key="1">
    <source>
        <dbReference type="ARBA" id="ARBA00004123"/>
    </source>
</evidence>
<dbReference type="Gene3D" id="1.10.10.1460">
    <property type="match status" value="1"/>
</dbReference>
<dbReference type="AlphaFoldDB" id="A0A6A6VUM0"/>
<feature type="region of interest" description="Disordered" evidence="9">
    <location>
        <begin position="62"/>
        <end position="88"/>
    </location>
</feature>
<feature type="compositionally biased region" description="Basic and acidic residues" evidence="9">
    <location>
        <begin position="405"/>
        <end position="437"/>
    </location>
</feature>
<dbReference type="GeneID" id="54489592"/>
<evidence type="ECO:0000256" key="3">
    <source>
        <dbReference type="ARBA" id="ARBA00018363"/>
    </source>
</evidence>
<dbReference type="PANTHER" id="PTHR28124">
    <property type="entry name" value="DNA REPLICATION REGULATOR SLD2"/>
    <property type="match status" value="1"/>
</dbReference>
<dbReference type="InterPro" id="IPR040203">
    <property type="entry name" value="Sld2"/>
</dbReference>
<comment type="function">
    <text evidence="7 8">Has a role in the initiation of DNA replication. Required at S-phase checkpoint.</text>
</comment>
<comment type="subcellular location">
    <subcellularLocation>
        <location evidence="1 8">Nucleus</location>
    </subcellularLocation>
</comment>
<dbReference type="CDD" id="cd22289">
    <property type="entry name" value="RecQL4_SLD2_NTD"/>
    <property type="match status" value="1"/>
</dbReference>
<feature type="region of interest" description="Disordered" evidence="9">
    <location>
        <begin position="245"/>
        <end position="264"/>
    </location>
</feature>
<dbReference type="GO" id="GO:0003697">
    <property type="term" value="F:single-stranded DNA binding"/>
    <property type="evidence" value="ECO:0007669"/>
    <property type="project" value="TreeGrafter"/>
</dbReference>
<keyword evidence="4 8" id="KW-0235">DNA replication</keyword>
<gene>
    <name evidence="10" type="ORF">EJ05DRAFT_514556</name>
</gene>
<dbReference type="InterPro" id="IPR021110">
    <property type="entry name" value="DNA_rep_checkpnt_protein"/>
</dbReference>
<evidence type="ECO:0000256" key="4">
    <source>
        <dbReference type="ARBA" id="ARBA00022705"/>
    </source>
</evidence>
<dbReference type="Proteomes" id="UP000799437">
    <property type="component" value="Unassembled WGS sequence"/>
</dbReference>
<dbReference type="GO" id="GO:0006270">
    <property type="term" value="P:DNA replication initiation"/>
    <property type="evidence" value="ECO:0007669"/>
    <property type="project" value="UniProtKB-UniRule"/>
</dbReference>
<feature type="compositionally biased region" description="Basic residues" evidence="9">
    <location>
        <begin position="438"/>
        <end position="463"/>
    </location>
</feature>
<feature type="compositionally biased region" description="Acidic residues" evidence="9">
    <location>
        <begin position="381"/>
        <end position="391"/>
    </location>
</feature>